<comment type="caution">
    <text evidence="4">The sequence shown here is derived from an EMBL/GenBank/DDBJ whole genome shotgun (WGS) entry which is preliminary data.</text>
</comment>
<dbReference type="SUPFAM" id="SSF75620">
    <property type="entry name" value="Release factor"/>
    <property type="match status" value="1"/>
</dbReference>
<dbReference type="Proteomes" id="UP001595776">
    <property type="component" value="Unassembled WGS sequence"/>
</dbReference>
<evidence type="ECO:0000256" key="2">
    <source>
        <dbReference type="SAM" id="MobiDB-lite"/>
    </source>
</evidence>
<dbReference type="PROSITE" id="PS00745">
    <property type="entry name" value="RF_PROK_I"/>
    <property type="match status" value="1"/>
</dbReference>
<comment type="similarity">
    <text evidence="1">Belongs to the prokaryotic/mitochondrial release factor family.</text>
</comment>
<gene>
    <name evidence="4" type="primary">arfB</name>
    <name evidence="4" type="ORF">ACFO5Q_03500</name>
</gene>
<evidence type="ECO:0000259" key="3">
    <source>
        <dbReference type="PROSITE" id="PS00745"/>
    </source>
</evidence>
<organism evidence="4 5">
    <name type="scientific">Kordiimonas lipolytica</name>
    <dbReference type="NCBI Taxonomy" id="1662421"/>
    <lineage>
        <taxon>Bacteria</taxon>
        <taxon>Pseudomonadati</taxon>
        <taxon>Pseudomonadota</taxon>
        <taxon>Alphaproteobacteria</taxon>
        <taxon>Kordiimonadales</taxon>
        <taxon>Kordiimonadaceae</taxon>
        <taxon>Kordiimonas</taxon>
    </lineage>
</organism>
<dbReference type="Gene3D" id="3.30.160.20">
    <property type="match status" value="1"/>
</dbReference>
<evidence type="ECO:0000256" key="1">
    <source>
        <dbReference type="ARBA" id="ARBA00010835"/>
    </source>
</evidence>
<protein>
    <submittedName>
        <fullName evidence="4">Alternative ribosome rescue aminoacyl-tRNA hydrolase ArfB</fullName>
        <ecNumber evidence="4">3.1.1.29</ecNumber>
    </submittedName>
</protein>
<keyword evidence="5" id="KW-1185">Reference proteome</keyword>
<dbReference type="InterPro" id="IPR045853">
    <property type="entry name" value="Pep_chain_release_fac_I_sf"/>
</dbReference>
<evidence type="ECO:0000313" key="5">
    <source>
        <dbReference type="Proteomes" id="UP001595776"/>
    </source>
</evidence>
<name>A0ABV8U7N6_9PROT</name>
<feature type="compositionally biased region" description="Basic and acidic residues" evidence="2">
    <location>
        <begin position="114"/>
        <end position="129"/>
    </location>
</feature>
<proteinExistence type="inferred from homology"/>
<evidence type="ECO:0000313" key="4">
    <source>
        <dbReference type="EMBL" id="MFC4346905.1"/>
    </source>
</evidence>
<dbReference type="RefSeq" id="WP_068147024.1">
    <property type="nucleotide sequence ID" value="NZ_JBHSCR010000001.1"/>
</dbReference>
<dbReference type="PANTHER" id="PTHR47814:SF1">
    <property type="entry name" value="PEPTIDYL-TRNA HYDROLASE ARFB"/>
    <property type="match status" value="1"/>
</dbReference>
<feature type="domain" description="Prokaryotic-type class I peptide chain release factors" evidence="3">
    <location>
        <begin position="21"/>
        <end position="37"/>
    </location>
</feature>
<feature type="region of interest" description="Disordered" evidence="2">
    <location>
        <begin position="103"/>
        <end position="140"/>
    </location>
</feature>
<sequence length="140" mass="15665">MLEIAPHIQIDEAEIQLTAKRASGPGGQHVNKVSTAVELRFNARACAAISNEMFIRLRKIAGRRMTAAGEIVLMSDTHRSQIDNKRAVTKRLTDMLKAATKRPKFRVATKPSKASKERRITAKKTMGDRKKMRGKLKLVD</sequence>
<reference evidence="5" key="1">
    <citation type="journal article" date="2019" name="Int. J. Syst. Evol. Microbiol.">
        <title>The Global Catalogue of Microorganisms (GCM) 10K type strain sequencing project: providing services to taxonomists for standard genome sequencing and annotation.</title>
        <authorList>
            <consortium name="The Broad Institute Genomics Platform"/>
            <consortium name="The Broad Institute Genome Sequencing Center for Infectious Disease"/>
            <person name="Wu L."/>
            <person name="Ma J."/>
        </authorList>
    </citation>
    <scope>NUCLEOTIDE SEQUENCE [LARGE SCALE GENOMIC DNA]</scope>
    <source>
        <strain evidence="5">CGMCC 1.15304</strain>
    </source>
</reference>
<dbReference type="EMBL" id="JBHSCR010000001">
    <property type="protein sequence ID" value="MFC4346905.1"/>
    <property type="molecule type" value="Genomic_DNA"/>
</dbReference>
<dbReference type="GO" id="GO:0004045">
    <property type="term" value="F:peptidyl-tRNA hydrolase activity"/>
    <property type="evidence" value="ECO:0007669"/>
    <property type="project" value="UniProtKB-EC"/>
</dbReference>
<feature type="compositionally biased region" description="Basic residues" evidence="2">
    <location>
        <begin position="130"/>
        <end position="140"/>
    </location>
</feature>
<dbReference type="InterPro" id="IPR000352">
    <property type="entry name" value="Pep_chain_release_fac_I"/>
</dbReference>
<dbReference type="EC" id="3.1.1.29" evidence="4"/>
<accession>A0ABV8U7N6</accession>
<dbReference type="NCBIfam" id="NF006718">
    <property type="entry name" value="PRK09256.1"/>
    <property type="match status" value="1"/>
</dbReference>
<dbReference type="PANTHER" id="PTHR47814">
    <property type="entry name" value="PEPTIDYL-TRNA HYDROLASE ARFB"/>
    <property type="match status" value="1"/>
</dbReference>
<keyword evidence="4" id="KW-0378">Hydrolase</keyword>
<dbReference type="Pfam" id="PF00472">
    <property type="entry name" value="RF-1"/>
    <property type="match status" value="1"/>
</dbReference>